<dbReference type="GO" id="GO:1901137">
    <property type="term" value="P:carbohydrate derivative biosynthetic process"/>
    <property type="evidence" value="ECO:0007669"/>
    <property type="project" value="UniProtKB-ARBA"/>
</dbReference>
<sequence length="427" mass="45630">MRICFVSRRYWPAVSGMSAYAENLLRALTAAGHEVTLVSQYRGDPQGRAVYGGGPPPPERVPDGVRLVALESLGEQAVGDGGPADFEADVRALCDTVVALHARAPLDVLHAQYGYPPGLAALDASDRLGVPAVVSIQGGDGHWVGTCCGTHRSAIRRVLRDTPALLIGSPSFRAEVAARHRVPAERFTVVPGATDTGRFRPRPGREPGALGDPPVLLYHGRVDVRKGVLDLLEAVRTLLAGGRRLRLLVSGTGPDLDRLTERARRADLAGAVEVLGPVGYHDAPSVYHRGDLFLSPTWAEGFSNTVLEAMASGLPVVSTDVVGVVDCVRDGVNGLLVPPRDPQALAGAVGRLLDDAPLRHRLAGTALRQVRDQWSWPVAAARIGAVYEEVRASWPTRRTAARKVPADGTGRSAVDLTCRFRWEPHLL</sequence>
<name>A0A918BRA8_9ACTN</name>
<proteinExistence type="predicted"/>
<feature type="domain" description="Glycosyltransferase subfamily 4-like N-terminal" evidence="3">
    <location>
        <begin position="15"/>
        <end position="191"/>
    </location>
</feature>
<dbReference type="PANTHER" id="PTHR45947">
    <property type="entry name" value="SULFOQUINOVOSYL TRANSFERASE SQD2"/>
    <property type="match status" value="1"/>
</dbReference>
<dbReference type="Gene3D" id="3.40.50.2000">
    <property type="entry name" value="Glycogen Phosphorylase B"/>
    <property type="match status" value="2"/>
</dbReference>
<gene>
    <name evidence="4" type="ORF">GCM10010145_60470</name>
</gene>
<evidence type="ECO:0000259" key="3">
    <source>
        <dbReference type="Pfam" id="PF13579"/>
    </source>
</evidence>
<dbReference type="SUPFAM" id="SSF53756">
    <property type="entry name" value="UDP-Glycosyltransferase/glycogen phosphorylase"/>
    <property type="match status" value="1"/>
</dbReference>
<reference evidence="4" key="2">
    <citation type="submission" date="2020-09" db="EMBL/GenBank/DDBJ databases">
        <authorList>
            <person name="Sun Q."/>
            <person name="Ohkuma M."/>
        </authorList>
    </citation>
    <scope>NUCLEOTIDE SEQUENCE</scope>
    <source>
        <strain evidence="4">JCM 3131</strain>
    </source>
</reference>
<dbReference type="AlphaFoldDB" id="A0A918BRA8"/>
<comment type="caution">
    <text evidence="4">The sequence shown here is derived from an EMBL/GenBank/DDBJ whole genome shotgun (WGS) entry which is preliminary data.</text>
</comment>
<dbReference type="InterPro" id="IPR028098">
    <property type="entry name" value="Glyco_trans_4-like_N"/>
</dbReference>
<keyword evidence="1" id="KW-0328">Glycosyltransferase</keyword>
<dbReference type="Pfam" id="PF13579">
    <property type="entry name" value="Glyco_trans_4_4"/>
    <property type="match status" value="1"/>
</dbReference>
<dbReference type="Proteomes" id="UP000620156">
    <property type="component" value="Unassembled WGS sequence"/>
</dbReference>
<dbReference type="EMBL" id="BMQK01000020">
    <property type="protein sequence ID" value="GGQ82751.1"/>
    <property type="molecule type" value="Genomic_DNA"/>
</dbReference>
<dbReference type="Pfam" id="PF13692">
    <property type="entry name" value="Glyco_trans_1_4"/>
    <property type="match status" value="1"/>
</dbReference>
<dbReference type="PANTHER" id="PTHR45947:SF3">
    <property type="entry name" value="SULFOQUINOVOSYL TRANSFERASE SQD2"/>
    <property type="match status" value="1"/>
</dbReference>
<dbReference type="RefSeq" id="WP_189220083.1">
    <property type="nucleotide sequence ID" value="NZ_BMQK01000020.1"/>
</dbReference>
<dbReference type="CDD" id="cd03801">
    <property type="entry name" value="GT4_PimA-like"/>
    <property type="match status" value="1"/>
</dbReference>
<dbReference type="InterPro" id="IPR050194">
    <property type="entry name" value="Glycosyltransferase_grp1"/>
</dbReference>
<keyword evidence="4" id="KW-0378">Hydrolase</keyword>
<reference evidence="4" key="1">
    <citation type="journal article" date="2014" name="Int. J. Syst. Evol. Microbiol.">
        <title>Complete genome sequence of Corynebacterium casei LMG S-19264T (=DSM 44701T), isolated from a smear-ripened cheese.</title>
        <authorList>
            <consortium name="US DOE Joint Genome Institute (JGI-PGF)"/>
            <person name="Walter F."/>
            <person name="Albersmeier A."/>
            <person name="Kalinowski J."/>
            <person name="Ruckert C."/>
        </authorList>
    </citation>
    <scope>NUCLEOTIDE SEQUENCE</scope>
    <source>
        <strain evidence="4">JCM 3131</strain>
    </source>
</reference>
<evidence type="ECO:0000313" key="5">
    <source>
        <dbReference type="Proteomes" id="UP000620156"/>
    </source>
</evidence>
<dbReference type="GO" id="GO:0016787">
    <property type="term" value="F:hydrolase activity"/>
    <property type="evidence" value="ECO:0007669"/>
    <property type="project" value="UniProtKB-KW"/>
</dbReference>
<keyword evidence="2" id="KW-0808">Transferase</keyword>
<dbReference type="GO" id="GO:0016758">
    <property type="term" value="F:hexosyltransferase activity"/>
    <property type="evidence" value="ECO:0007669"/>
    <property type="project" value="TreeGrafter"/>
</dbReference>
<evidence type="ECO:0000256" key="1">
    <source>
        <dbReference type="ARBA" id="ARBA00022676"/>
    </source>
</evidence>
<protein>
    <submittedName>
        <fullName evidence="4">Glycoside hydrolase</fullName>
    </submittedName>
</protein>
<evidence type="ECO:0000256" key="2">
    <source>
        <dbReference type="ARBA" id="ARBA00022679"/>
    </source>
</evidence>
<evidence type="ECO:0000313" key="4">
    <source>
        <dbReference type="EMBL" id="GGQ82751.1"/>
    </source>
</evidence>
<accession>A0A918BRA8</accession>
<keyword evidence="5" id="KW-1185">Reference proteome</keyword>
<organism evidence="4 5">
    <name type="scientific">Streptomyces ruber</name>
    <dbReference type="NCBI Taxonomy" id="83378"/>
    <lineage>
        <taxon>Bacteria</taxon>
        <taxon>Bacillati</taxon>
        <taxon>Actinomycetota</taxon>
        <taxon>Actinomycetes</taxon>
        <taxon>Kitasatosporales</taxon>
        <taxon>Streptomycetaceae</taxon>
        <taxon>Streptomyces</taxon>
    </lineage>
</organism>